<dbReference type="EMBL" id="MTEJ01000157">
    <property type="protein sequence ID" value="OQX09008.1"/>
    <property type="molecule type" value="Genomic_DNA"/>
</dbReference>
<dbReference type="Pfam" id="PF04453">
    <property type="entry name" value="LptD"/>
    <property type="match status" value="1"/>
</dbReference>
<evidence type="ECO:0000259" key="3">
    <source>
        <dbReference type="Pfam" id="PF04453"/>
    </source>
</evidence>
<comment type="caution">
    <text evidence="4">The sequence shown here is derived from an EMBL/GenBank/DDBJ whole genome shotgun (WGS) entry which is preliminary data.</text>
</comment>
<dbReference type="InterPro" id="IPR020889">
    <property type="entry name" value="LipoPS_assembly_LptD"/>
</dbReference>
<accession>A0A1Y1QM46</accession>
<comment type="function">
    <text evidence="2">Together with LptE, is involved in the assembly of lipopolysaccharide (LPS) at the surface of the outer membrane.</text>
</comment>
<evidence type="ECO:0000256" key="2">
    <source>
        <dbReference type="HAMAP-Rule" id="MF_01411"/>
    </source>
</evidence>
<comment type="caution">
    <text evidence="2">Lacks conserved residue(s) required for the propagation of feature annotation.</text>
</comment>
<organism evidence="4 5">
    <name type="scientific">Thiothrix lacustris</name>
    <dbReference type="NCBI Taxonomy" id="525917"/>
    <lineage>
        <taxon>Bacteria</taxon>
        <taxon>Pseudomonadati</taxon>
        <taxon>Pseudomonadota</taxon>
        <taxon>Gammaproteobacteria</taxon>
        <taxon>Thiotrichales</taxon>
        <taxon>Thiotrichaceae</taxon>
        <taxon>Thiothrix</taxon>
    </lineage>
</organism>
<dbReference type="AlphaFoldDB" id="A0A1Y1QM46"/>
<comment type="similarity">
    <text evidence="2">Belongs to the LptD family.</text>
</comment>
<proteinExistence type="inferred from homology"/>
<dbReference type="PANTHER" id="PTHR30189:SF1">
    <property type="entry name" value="LPS-ASSEMBLY PROTEIN LPTD"/>
    <property type="match status" value="1"/>
</dbReference>
<comment type="subcellular location">
    <subcellularLocation>
        <location evidence="2">Cell outer membrane</location>
    </subcellularLocation>
</comment>
<protein>
    <recommendedName>
        <fullName evidence="2">LPS-assembly protein LptD</fullName>
    </recommendedName>
</protein>
<name>A0A1Y1QM46_9GAMM</name>
<keyword evidence="2" id="KW-0472">Membrane</keyword>
<evidence type="ECO:0000313" key="4">
    <source>
        <dbReference type="EMBL" id="OQX09008.1"/>
    </source>
</evidence>
<dbReference type="PANTHER" id="PTHR30189">
    <property type="entry name" value="LPS-ASSEMBLY PROTEIN"/>
    <property type="match status" value="1"/>
</dbReference>
<comment type="subunit">
    <text evidence="2">Component of the lipopolysaccharide transport and assembly complex. Interacts with LptE and LptA.</text>
</comment>
<dbReference type="GO" id="GO:0009279">
    <property type="term" value="C:cell outer membrane"/>
    <property type="evidence" value="ECO:0007669"/>
    <property type="project" value="UniProtKB-SubCell"/>
</dbReference>
<keyword evidence="2" id="KW-0732">Signal</keyword>
<feature type="signal peptide" evidence="2">
    <location>
        <begin position="1"/>
        <end position="26"/>
    </location>
</feature>
<feature type="chain" id="PRO_5011014712" description="LPS-assembly protein LptD" evidence="2">
    <location>
        <begin position="27"/>
        <end position="726"/>
    </location>
</feature>
<reference evidence="4 5" key="1">
    <citation type="submission" date="2017-01" db="EMBL/GenBank/DDBJ databases">
        <title>Novel large sulfur bacteria in the metagenomes of groundwater-fed chemosynthetic microbial mats in the Lake Huron basin.</title>
        <authorList>
            <person name="Sharrar A.M."/>
            <person name="Flood B.E."/>
            <person name="Bailey J.V."/>
            <person name="Jones D.S."/>
            <person name="Biddanda B."/>
            <person name="Ruberg S.A."/>
            <person name="Marcus D.N."/>
            <person name="Dick G.J."/>
        </authorList>
    </citation>
    <scope>NUCLEOTIDE SEQUENCE [LARGE SCALE GENOMIC DNA]</scope>
    <source>
        <strain evidence="4">A8</strain>
    </source>
</reference>
<dbReference type="GO" id="GO:0015920">
    <property type="term" value="P:lipopolysaccharide transport"/>
    <property type="evidence" value="ECO:0007669"/>
    <property type="project" value="InterPro"/>
</dbReference>
<dbReference type="InterPro" id="IPR007543">
    <property type="entry name" value="LptD_C"/>
</dbReference>
<dbReference type="HAMAP" id="MF_01411">
    <property type="entry name" value="LPS_assembly_LptD"/>
    <property type="match status" value="1"/>
</dbReference>
<dbReference type="InterPro" id="IPR010664">
    <property type="entry name" value="LipoPS_assembly_LptC-rel"/>
</dbReference>
<sequence length="726" mass="81748" precursor="true">MASSLHKTLTCIAALGLSVSPTVALAQTQWMSCPIPPYPTDNIERPADLPPQAVHIEANTALFREQGVSEMSGDVQISQQDKKMRADNATYEQSSSQVTGKGNVTFSTPTLKAKSTDFKYNLNQDKGELQNADYRLPVTEGRGSSKRIVRESQQLTRLEQASYTTCPPGNAAWSLNSPNIRLYHEQEQGTATNVTLKIRKVPILYLPYISFPLTDKRKSGFLFPVIGSTEKTGIQAGIPYYFNLAPNYDMTLTPTVLSKRGLQLGTEFRYLTEKHQGEVKYTLLPNDKIGTVSNRYYYDLKHNTQIDDRSSVSLKAEGVSDDQYFVDLGNSLQATSEVNLERRLTYQTSGDKWTFSAMTQDYQVLDGGTKPHSRLPQLLLNYRPLQNSSGVDMQIDTEYTKFSGSKTATNGSRLDLKTTVSKNFANDAAYIKPSVSLRHSEYTLDDANKTRVSRTLPTATVDAGLFFEREVKQGKYLQTLEPRLYYTQTPYKDQSSIPVFDSSENTFSYGQLFSENRFTGKDRIEDANRLSASVTTRFQDQKSGREVLRASVGQIYHFDERKVTLPGQTAQTGKRSEIVFETSGQINPRTNLSSTTFWDSDTKKLTANQVDLRYKDDKKRIVNVGYTKRKDEFEAGRLSFVAPVKENWKAIGGVEYDLLNNRNLESVVGAEYESCCWKTRVAGRNYLLPDNKTRDNAVFIEFELKGLGNFGSGTRDLLQDRVYGYE</sequence>
<dbReference type="Pfam" id="PF06835">
    <property type="entry name" value="LptC"/>
    <property type="match status" value="1"/>
</dbReference>
<keyword evidence="1 2" id="KW-0998">Cell outer membrane</keyword>
<dbReference type="Gene3D" id="2.60.450.10">
    <property type="entry name" value="Lipopolysaccharide (LPS) transport protein A like domain"/>
    <property type="match status" value="1"/>
</dbReference>
<dbReference type="GO" id="GO:1990351">
    <property type="term" value="C:transporter complex"/>
    <property type="evidence" value="ECO:0007669"/>
    <property type="project" value="TreeGrafter"/>
</dbReference>
<dbReference type="GO" id="GO:0043165">
    <property type="term" value="P:Gram-negative-bacterium-type cell outer membrane assembly"/>
    <property type="evidence" value="ECO:0007669"/>
    <property type="project" value="UniProtKB-UniRule"/>
</dbReference>
<dbReference type="InterPro" id="IPR050218">
    <property type="entry name" value="LptD"/>
</dbReference>
<evidence type="ECO:0000313" key="5">
    <source>
        <dbReference type="Proteomes" id="UP000192491"/>
    </source>
</evidence>
<evidence type="ECO:0000256" key="1">
    <source>
        <dbReference type="ARBA" id="ARBA00023237"/>
    </source>
</evidence>
<dbReference type="Proteomes" id="UP000192491">
    <property type="component" value="Unassembled WGS sequence"/>
</dbReference>
<feature type="domain" description="LptD C-terminal" evidence="3">
    <location>
        <begin position="294"/>
        <end position="637"/>
    </location>
</feature>
<gene>
    <name evidence="2" type="primary">lptD</name>
    <name evidence="4" type="ORF">BWK73_23855</name>
</gene>